<evidence type="ECO:0000256" key="2">
    <source>
        <dbReference type="ARBA" id="ARBA00022729"/>
    </source>
</evidence>
<dbReference type="Proteomes" id="UP000254808">
    <property type="component" value="Chromosome"/>
</dbReference>
<evidence type="ECO:0000256" key="1">
    <source>
        <dbReference type="ARBA" id="ARBA00004370"/>
    </source>
</evidence>
<comment type="similarity">
    <text evidence="4">Belongs to the bacterial secretin family.</text>
</comment>
<accession>A0A345UH27</accession>
<gene>
    <name evidence="7" type="ORF">CYPRO_0493</name>
</gene>
<organism evidence="7 8">
    <name type="scientific">Cyclonatronum proteinivorum</name>
    <dbReference type="NCBI Taxonomy" id="1457365"/>
    <lineage>
        <taxon>Bacteria</taxon>
        <taxon>Pseudomonadati</taxon>
        <taxon>Balneolota</taxon>
        <taxon>Balneolia</taxon>
        <taxon>Balneolales</taxon>
        <taxon>Cyclonatronaceae</taxon>
        <taxon>Cyclonatronum</taxon>
    </lineage>
</organism>
<dbReference type="Pfam" id="PF00263">
    <property type="entry name" value="Secretin"/>
    <property type="match status" value="1"/>
</dbReference>
<dbReference type="KEGG" id="cprv:CYPRO_0493"/>
<dbReference type="GO" id="GO:0016020">
    <property type="term" value="C:membrane"/>
    <property type="evidence" value="ECO:0007669"/>
    <property type="project" value="UniProtKB-SubCell"/>
</dbReference>
<keyword evidence="2 5" id="KW-0732">Signal</keyword>
<keyword evidence="3" id="KW-0472">Membrane</keyword>
<proteinExistence type="inferred from homology"/>
<reference evidence="7 8" key="1">
    <citation type="submission" date="2018-03" db="EMBL/GenBank/DDBJ databases">
        <title>Phenotypic and genomic properties of Cyclonatronum proteinivorum gen. nov., sp. nov., a haloalkaliphilic bacteroidete from soda lakes possessing Na+-translocating rhodopsin.</title>
        <authorList>
            <person name="Toshchakov S.V."/>
            <person name="Korzhenkov A."/>
            <person name="Samarov N.I."/>
            <person name="Kublanov I.V."/>
            <person name="Muntyan M.S."/>
            <person name="Sorokin D.Y."/>
        </authorList>
    </citation>
    <scope>NUCLEOTIDE SEQUENCE [LARGE SCALE GENOMIC DNA]</scope>
    <source>
        <strain evidence="7 8">Omega</strain>
    </source>
</reference>
<dbReference type="RefSeq" id="WP_164682471.1">
    <property type="nucleotide sequence ID" value="NZ_CP027806.1"/>
</dbReference>
<evidence type="ECO:0000256" key="5">
    <source>
        <dbReference type="SAM" id="SignalP"/>
    </source>
</evidence>
<dbReference type="EMBL" id="CP027806">
    <property type="protein sequence ID" value="AXI99778.1"/>
    <property type="molecule type" value="Genomic_DNA"/>
</dbReference>
<evidence type="ECO:0000256" key="4">
    <source>
        <dbReference type="RuleBase" id="RU004003"/>
    </source>
</evidence>
<comment type="subcellular location">
    <subcellularLocation>
        <location evidence="1">Membrane</location>
    </subcellularLocation>
</comment>
<dbReference type="InterPro" id="IPR050810">
    <property type="entry name" value="Bact_Secretion_Sys_Channel"/>
</dbReference>
<evidence type="ECO:0000313" key="8">
    <source>
        <dbReference type="Proteomes" id="UP000254808"/>
    </source>
</evidence>
<dbReference type="PANTHER" id="PTHR30332:SF24">
    <property type="entry name" value="SECRETIN GSPD-RELATED"/>
    <property type="match status" value="1"/>
</dbReference>
<evidence type="ECO:0000313" key="7">
    <source>
        <dbReference type="EMBL" id="AXI99778.1"/>
    </source>
</evidence>
<feature type="chain" id="PRO_5016684696" evidence="5">
    <location>
        <begin position="30"/>
        <end position="406"/>
    </location>
</feature>
<dbReference type="InterPro" id="IPR004846">
    <property type="entry name" value="T2SS/T3SS_dom"/>
</dbReference>
<dbReference type="AlphaFoldDB" id="A0A345UH27"/>
<feature type="signal peptide" evidence="5">
    <location>
        <begin position="1"/>
        <end position="29"/>
    </location>
</feature>
<dbReference type="GO" id="GO:0009306">
    <property type="term" value="P:protein secretion"/>
    <property type="evidence" value="ECO:0007669"/>
    <property type="project" value="InterPro"/>
</dbReference>
<dbReference type="GO" id="GO:0015627">
    <property type="term" value="C:type II protein secretion system complex"/>
    <property type="evidence" value="ECO:0007669"/>
    <property type="project" value="TreeGrafter"/>
</dbReference>
<name>A0A345UH27_9BACT</name>
<keyword evidence="8" id="KW-1185">Reference proteome</keyword>
<feature type="domain" description="Type II/III secretion system secretin-like" evidence="6">
    <location>
        <begin position="212"/>
        <end position="371"/>
    </location>
</feature>
<evidence type="ECO:0000256" key="3">
    <source>
        <dbReference type="ARBA" id="ARBA00023136"/>
    </source>
</evidence>
<sequence>MFRQIFCVRVMVLLLFSALMLMPAASVQAQERLPIREFTPHNAVVVLDRNLSFDHAVRILSDFSTRLDNRVILNMSSFTGPIGLGIPGLHWFDTLDLIANYNQLDVVTLPDRIEVRDRIVPAAQAAAERGRAPARRIYADTREIEISATFFQGDRRFLREIGVNWSAIRNGIVEVASLGASTVSEAQFSAGVNISEMVGTGQWQVDALLNTLEAINKGEILSSPTIKVMEGEVGRIQVGQDFSIKQRDFAGNIIDQFYSTGTILTVTPWLITTDDVPFIYMEVMAERSSAQPDAVSTIINKQEATTKVLLVDGETTAIAGLYETEQSTVRRGVPLLKDLPPWFFGLRYLFGFETVQHTQRELIIVIQAKLVPGIEDRIQQESMSRMELIRRESEQLRRQHQLPSDE</sequence>
<protein>
    <submittedName>
        <fullName evidence="7">Type IV pilus assembly protein PilQ</fullName>
    </submittedName>
</protein>
<dbReference type="PANTHER" id="PTHR30332">
    <property type="entry name" value="PROBABLE GENERAL SECRETION PATHWAY PROTEIN D"/>
    <property type="match status" value="1"/>
</dbReference>
<evidence type="ECO:0000259" key="6">
    <source>
        <dbReference type="Pfam" id="PF00263"/>
    </source>
</evidence>